<dbReference type="Gene3D" id="3.30.530.20">
    <property type="match status" value="1"/>
</dbReference>
<dbReference type="AlphaFoldDB" id="A0A6P6VCY7"/>
<evidence type="ECO:0000313" key="4">
    <source>
        <dbReference type="RefSeq" id="XP_027100526.1"/>
    </source>
</evidence>
<dbReference type="PANTHER" id="PTHR31338">
    <property type="entry name" value="POLYKETIDE CYCLASE/DEHYDRASE AND LIPID TRANSPORT SUPERFAMILY PROTEIN"/>
    <property type="match status" value="1"/>
</dbReference>
<gene>
    <name evidence="4" type="primary">LOC113719507</name>
</gene>
<evidence type="ECO:0000259" key="2">
    <source>
        <dbReference type="SMART" id="SM01037"/>
    </source>
</evidence>
<name>A0A6P6VCY7_COFAR</name>
<accession>A0A6P6VCY7</accession>
<dbReference type="InterPro" id="IPR000916">
    <property type="entry name" value="Bet_v_I/MLP"/>
</dbReference>
<dbReference type="OrthoDB" id="1072116at2759"/>
<dbReference type="Pfam" id="PF00407">
    <property type="entry name" value="Bet_v_1"/>
    <property type="match status" value="1"/>
</dbReference>
<reference evidence="4" key="2">
    <citation type="submission" date="2025-08" db="UniProtKB">
        <authorList>
            <consortium name="RefSeq"/>
        </authorList>
    </citation>
    <scope>IDENTIFICATION</scope>
    <source>
        <tissue evidence="4">Leaves</tissue>
    </source>
</reference>
<dbReference type="SUPFAM" id="SSF55961">
    <property type="entry name" value="Bet v1-like"/>
    <property type="match status" value="1"/>
</dbReference>
<dbReference type="PANTHER" id="PTHR31338:SF16">
    <property type="entry name" value="POLYKETIDE CYCLASE_DEHYDRASE AND LIPID TRANSPORT SUPERFAMILY PROTEIN"/>
    <property type="match status" value="1"/>
</dbReference>
<reference evidence="3" key="1">
    <citation type="journal article" date="2025" name="Foods">
        <title>Unveiling the Microbial Signatures of Arabica Coffee Cherries: Insights into Ripeness Specific Diversity, Functional Traits, and Implications for Quality and Safety.</title>
        <authorList>
            <consortium name="RefSeq"/>
            <person name="Tenea G.N."/>
            <person name="Cifuentes V."/>
            <person name="Reyes P."/>
            <person name="Cevallos-Vallejos M."/>
        </authorList>
    </citation>
    <scope>NUCLEOTIDE SEQUENCE [LARGE SCALE GENOMIC DNA]</scope>
</reference>
<protein>
    <submittedName>
        <fullName evidence="4">MLP-like protein 34</fullName>
    </submittedName>
</protein>
<dbReference type="RefSeq" id="XP_027100526.1">
    <property type="nucleotide sequence ID" value="XM_027244725.2"/>
</dbReference>
<proteinExistence type="inferred from homology"/>
<evidence type="ECO:0000256" key="1">
    <source>
        <dbReference type="ARBA" id="ARBA00038242"/>
    </source>
</evidence>
<feature type="domain" description="Bet v I/Major latex protein" evidence="2">
    <location>
        <begin position="3"/>
        <end position="151"/>
    </location>
</feature>
<evidence type="ECO:0000313" key="3">
    <source>
        <dbReference type="Proteomes" id="UP001652660"/>
    </source>
</evidence>
<dbReference type="GO" id="GO:0006952">
    <property type="term" value="P:defense response"/>
    <property type="evidence" value="ECO:0007669"/>
    <property type="project" value="InterPro"/>
</dbReference>
<organism evidence="3 4">
    <name type="scientific">Coffea arabica</name>
    <name type="common">Arabian coffee</name>
    <dbReference type="NCBI Taxonomy" id="13443"/>
    <lineage>
        <taxon>Eukaryota</taxon>
        <taxon>Viridiplantae</taxon>
        <taxon>Streptophyta</taxon>
        <taxon>Embryophyta</taxon>
        <taxon>Tracheophyta</taxon>
        <taxon>Spermatophyta</taxon>
        <taxon>Magnoliopsida</taxon>
        <taxon>eudicotyledons</taxon>
        <taxon>Gunneridae</taxon>
        <taxon>Pentapetalae</taxon>
        <taxon>asterids</taxon>
        <taxon>lamiids</taxon>
        <taxon>Gentianales</taxon>
        <taxon>Rubiaceae</taxon>
        <taxon>Ixoroideae</taxon>
        <taxon>Gardenieae complex</taxon>
        <taxon>Bertiereae - Coffeeae clade</taxon>
        <taxon>Coffeeae</taxon>
        <taxon>Coffea</taxon>
    </lineage>
</organism>
<dbReference type="Proteomes" id="UP001652660">
    <property type="component" value="Chromosome 11e"/>
</dbReference>
<sequence>MANTAETLEAEIRIKFDPDEYFHTFAGKAHQLPSLCSDKVHGIDVHEGDWKTTGSVKLLTYAIDGKVETVKERIGVDEENRTITYEVIEGHILEQYKTYNAKFQVISKGDSNFAKWGIEYENISENGRPPIHYLQWLIHAAKDVDASLLKAENK</sequence>
<dbReference type="GeneID" id="113719507"/>
<comment type="similarity">
    <text evidence="1">Belongs to the MLP family.</text>
</comment>
<keyword evidence="3" id="KW-1185">Reference proteome</keyword>
<dbReference type="SMART" id="SM01037">
    <property type="entry name" value="Bet_v_1"/>
    <property type="match status" value="1"/>
</dbReference>
<dbReference type="InterPro" id="IPR023393">
    <property type="entry name" value="START-like_dom_sf"/>
</dbReference>
<dbReference type="CDD" id="cd07816">
    <property type="entry name" value="Bet_v1-like"/>
    <property type="match status" value="1"/>
</dbReference>
<dbReference type="InterPro" id="IPR052006">
    <property type="entry name" value="MLP-like"/>
</dbReference>